<dbReference type="InterPro" id="IPR013785">
    <property type="entry name" value="Aldolase_TIM"/>
</dbReference>
<organism evidence="2 3">
    <name type="scientific">Vibrio amylolyticus</name>
    <dbReference type="NCBI Taxonomy" id="2847292"/>
    <lineage>
        <taxon>Bacteria</taxon>
        <taxon>Pseudomonadati</taxon>
        <taxon>Pseudomonadota</taxon>
        <taxon>Gammaproteobacteria</taxon>
        <taxon>Vibrionales</taxon>
        <taxon>Vibrionaceae</taxon>
        <taxon>Vibrio</taxon>
    </lineage>
</organism>
<reference evidence="2" key="1">
    <citation type="submission" date="2021-11" db="EMBL/GenBank/DDBJ databases">
        <title>Vibrio ZSDE26 sp. nov. and Vibrio ZSDZ34 sp. nov., isolated from coastal seawater in Qingdao.</title>
        <authorList>
            <person name="Zhang P."/>
        </authorList>
    </citation>
    <scope>NUCLEOTIDE SEQUENCE</scope>
    <source>
        <strain evidence="2">ZSDE26</strain>
    </source>
</reference>
<feature type="domain" description="PseI/NeuA/B-like" evidence="1">
    <location>
        <begin position="26"/>
        <end position="256"/>
    </location>
</feature>
<evidence type="ECO:0000313" key="2">
    <source>
        <dbReference type="EMBL" id="MCK6263247.1"/>
    </source>
</evidence>
<dbReference type="EMBL" id="JAJHVV010000004">
    <property type="protein sequence ID" value="MCK6263247.1"/>
    <property type="molecule type" value="Genomic_DNA"/>
</dbReference>
<dbReference type="PANTHER" id="PTHR42966:SF1">
    <property type="entry name" value="SIALIC ACID SYNTHASE"/>
    <property type="match status" value="1"/>
</dbReference>
<proteinExistence type="predicted"/>
<protein>
    <submittedName>
        <fullName evidence="2">N-acetylneuraminate synthase family protein</fullName>
    </submittedName>
</protein>
<dbReference type="Pfam" id="PF03102">
    <property type="entry name" value="NeuB"/>
    <property type="match status" value="1"/>
</dbReference>
<dbReference type="AlphaFoldDB" id="A0A9X1XHG1"/>
<dbReference type="Gene3D" id="3.20.20.70">
    <property type="entry name" value="Aldolase class I"/>
    <property type="match status" value="1"/>
</dbReference>
<sequence length="280" mass="31972">MVTNNIKFVAELTINHLGMVSIAKQMIKSAKEAGATLIKLKLKNVEKYYEDDSKKWRNFNFNDYRGSLELSKEDFFELDKYCKSLDIEWFCTVHDKEGLDFLKQFNLPLYKVASMDADKSEFVDYVIELCKKEGKPLVISVGGKDIEFTDELVGRINDAKIKAFLLHTVSIYPTPTGKNNINFIPVLKDKYESENVRIGYSGHEVGYSATLLAAMNGVAMIERHFTLSKDWAIHHLAAALTPSEYQAMTSLITNIKLENINVSSSYDEEELRFLKGMDYQ</sequence>
<dbReference type="InterPro" id="IPR051690">
    <property type="entry name" value="PseI-like"/>
</dbReference>
<evidence type="ECO:0000259" key="1">
    <source>
        <dbReference type="Pfam" id="PF03102"/>
    </source>
</evidence>
<dbReference type="InterPro" id="IPR013132">
    <property type="entry name" value="PseI/NeuA/B-like_N"/>
</dbReference>
<dbReference type="Proteomes" id="UP001139559">
    <property type="component" value="Unassembled WGS sequence"/>
</dbReference>
<keyword evidence="3" id="KW-1185">Reference proteome</keyword>
<dbReference type="SUPFAM" id="SSF51569">
    <property type="entry name" value="Aldolase"/>
    <property type="match status" value="1"/>
</dbReference>
<evidence type="ECO:0000313" key="3">
    <source>
        <dbReference type="Proteomes" id="UP001139559"/>
    </source>
</evidence>
<dbReference type="PANTHER" id="PTHR42966">
    <property type="entry name" value="N-ACETYLNEURAMINATE SYNTHASE"/>
    <property type="match status" value="1"/>
</dbReference>
<dbReference type="GO" id="GO:0047444">
    <property type="term" value="F:N-acylneuraminate-9-phosphate synthase activity"/>
    <property type="evidence" value="ECO:0007669"/>
    <property type="project" value="TreeGrafter"/>
</dbReference>
<accession>A0A9X1XHG1</accession>
<dbReference type="RefSeq" id="WP_248008334.1">
    <property type="nucleotide sequence ID" value="NZ_JAJHVV010000004.1"/>
</dbReference>
<comment type="caution">
    <text evidence="2">The sequence shown here is derived from an EMBL/GenBank/DDBJ whole genome shotgun (WGS) entry which is preliminary data.</text>
</comment>
<gene>
    <name evidence="2" type="ORF">KP803_08150</name>
</gene>
<name>A0A9X1XHG1_9VIBR</name>
<dbReference type="GO" id="GO:0016051">
    <property type="term" value="P:carbohydrate biosynthetic process"/>
    <property type="evidence" value="ECO:0007669"/>
    <property type="project" value="InterPro"/>
</dbReference>